<dbReference type="PANTHER" id="PTHR31566">
    <property type="entry name" value="CYTOCHROME C BIOGENESIS PROTEIN CCS1, CHLOROPLASTIC"/>
    <property type="match status" value="1"/>
</dbReference>
<evidence type="ECO:0000256" key="4">
    <source>
        <dbReference type="ARBA" id="ARBA00022989"/>
    </source>
</evidence>
<dbReference type="AlphaFoldDB" id="A0A7W9NH23"/>
<reference evidence="8 9" key="1">
    <citation type="submission" date="2020-08" db="EMBL/GenBank/DDBJ databases">
        <title>Sequencing the genomes of 1000 actinobacteria strains.</title>
        <authorList>
            <person name="Klenk H.-P."/>
        </authorList>
    </citation>
    <scope>NUCLEOTIDE SEQUENCE [LARGE SCALE GENOMIC DNA]</scope>
    <source>
        <strain evidence="8 9">DSM 43851</strain>
    </source>
</reference>
<evidence type="ECO:0000256" key="5">
    <source>
        <dbReference type="ARBA" id="ARBA00023136"/>
    </source>
</evidence>
<sequence>MTNVLAYLRNTWRGLTAMRTALILLALLALGALPGALLPQRQLNAAKVTDYIREHGWWGRLLDTLQFYDVYASVWFSAIYVLLFISLVGCLTPRMFEYAKQARQQPVITPRNLARLPHHATSTVGIPVDDVVEASRKRLRGWRMVVRDEEDGARTISAERGYLRETGNLLFHFALLGLIVAFAFGKLFGYSGQVAVIADGSQFCNSGLFAYDSFTPGLKVDGTELDPFCIKVNSFKATYLPDGQANSFDTDIQYQSGADLNSDRWQSYDLRSNHPLRTAGDRVYLLGHGYAPQFTVTFPDGQKRTKSIQWNPSDLTTMLSSGTTTFDPPNTTDETQLRKHQIAITGLFAPTAVFDGTLLSSIYPAANDPAVAVQVYEGDLGNNSGYAHNLFTIDQSMVDQGRLVQKAMKNLKLGQEITLDDGTKIKFDKALEFVGLQVSHDPSQDFVLVFAVLMLVGLMGSLAIKRRRLWLRVTPSGEGTVVEVGGLARTDQAGYGEEFTRLSAGLLSGRAPMTGKDT</sequence>
<feature type="transmembrane region" description="Helical" evidence="6">
    <location>
        <begin position="69"/>
        <end position="91"/>
    </location>
</feature>
<comment type="subcellular location">
    <subcellularLocation>
        <location evidence="1">Membrane</location>
        <topology evidence="1">Multi-pass membrane protein</topology>
    </subcellularLocation>
</comment>
<protein>
    <submittedName>
        <fullName evidence="8">Cytochrome c biogenesis protein</fullName>
    </submittedName>
</protein>
<dbReference type="Proteomes" id="UP000585638">
    <property type="component" value="Unassembled WGS sequence"/>
</dbReference>
<keyword evidence="4 6" id="KW-1133">Transmembrane helix</keyword>
<feature type="transmembrane region" description="Helical" evidence="6">
    <location>
        <begin position="169"/>
        <end position="188"/>
    </location>
</feature>
<evidence type="ECO:0000313" key="8">
    <source>
        <dbReference type="EMBL" id="MBB5893122.1"/>
    </source>
</evidence>
<dbReference type="RefSeq" id="WP_376775888.1">
    <property type="nucleotide sequence ID" value="NZ_BAAAWY010000022.1"/>
</dbReference>
<evidence type="ECO:0000256" key="3">
    <source>
        <dbReference type="ARBA" id="ARBA00022748"/>
    </source>
</evidence>
<gene>
    <name evidence="8" type="ORF">BJ998_004318</name>
</gene>
<evidence type="ECO:0000313" key="9">
    <source>
        <dbReference type="Proteomes" id="UP000585638"/>
    </source>
</evidence>
<dbReference type="Pfam" id="PF05140">
    <property type="entry name" value="ResB"/>
    <property type="match status" value="1"/>
</dbReference>
<dbReference type="GO" id="GO:0016020">
    <property type="term" value="C:membrane"/>
    <property type="evidence" value="ECO:0007669"/>
    <property type="project" value="UniProtKB-SubCell"/>
</dbReference>
<evidence type="ECO:0000256" key="1">
    <source>
        <dbReference type="ARBA" id="ARBA00004141"/>
    </source>
</evidence>
<dbReference type="InterPro" id="IPR007816">
    <property type="entry name" value="ResB-like_domain"/>
</dbReference>
<evidence type="ECO:0000259" key="7">
    <source>
        <dbReference type="Pfam" id="PF05140"/>
    </source>
</evidence>
<dbReference type="PANTHER" id="PTHR31566:SF0">
    <property type="entry name" value="CYTOCHROME C BIOGENESIS PROTEIN CCS1, CHLOROPLASTIC"/>
    <property type="match status" value="1"/>
</dbReference>
<proteinExistence type="predicted"/>
<keyword evidence="3" id="KW-0201">Cytochrome c-type biogenesis</keyword>
<evidence type="ECO:0000256" key="6">
    <source>
        <dbReference type="SAM" id="Phobius"/>
    </source>
</evidence>
<dbReference type="InterPro" id="IPR023494">
    <property type="entry name" value="Cyt_c_bgen_Ccs1/CcsB/ResB"/>
</dbReference>
<feature type="transmembrane region" description="Helical" evidence="6">
    <location>
        <begin position="446"/>
        <end position="464"/>
    </location>
</feature>
<evidence type="ECO:0000256" key="2">
    <source>
        <dbReference type="ARBA" id="ARBA00022692"/>
    </source>
</evidence>
<dbReference type="GO" id="GO:0017004">
    <property type="term" value="P:cytochrome complex assembly"/>
    <property type="evidence" value="ECO:0007669"/>
    <property type="project" value="UniProtKB-KW"/>
</dbReference>
<keyword evidence="2 6" id="KW-0812">Transmembrane</keyword>
<comment type="caution">
    <text evidence="8">The sequence shown here is derived from an EMBL/GenBank/DDBJ whole genome shotgun (WGS) entry which is preliminary data.</text>
</comment>
<feature type="domain" description="ResB-like" evidence="7">
    <location>
        <begin position="18"/>
        <end position="499"/>
    </location>
</feature>
<organism evidence="8 9">
    <name type="scientific">Kutzneria kofuensis</name>
    <dbReference type="NCBI Taxonomy" id="103725"/>
    <lineage>
        <taxon>Bacteria</taxon>
        <taxon>Bacillati</taxon>
        <taxon>Actinomycetota</taxon>
        <taxon>Actinomycetes</taxon>
        <taxon>Pseudonocardiales</taxon>
        <taxon>Pseudonocardiaceae</taxon>
        <taxon>Kutzneria</taxon>
    </lineage>
</organism>
<keyword evidence="5 6" id="KW-0472">Membrane</keyword>
<name>A0A7W9NH23_9PSEU</name>
<accession>A0A7W9NH23</accession>
<dbReference type="EMBL" id="JACHIR010000001">
    <property type="protein sequence ID" value="MBB5893122.1"/>
    <property type="molecule type" value="Genomic_DNA"/>
</dbReference>
<keyword evidence="9" id="KW-1185">Reference proteome</keyword>